<dbReference type="NCBIfam" id="NF038402">
    <property type="entry name" value="TroA_like"/>
    <property type="match status" value="1"/>
</dbReference>
<dbReference type="InterPro" id="IPR054828">
    <property type="entry name" value="Vit_B12_bind_prot"/>
</dbReference>
<dbReference type="Proteomes" id="UP000772618">
    <property type="component" value="Unassembled WGS sequence"/>
</dbReference>
<protein>
    <submittedName>
        <fullName evidence="3">ABC transporter substrate-binding protein</fullName>
    </submittedName>
</protein>
<dbReference type="RefSeq" id="WP_254151834.1">
    <property type="nucleotide sequence ID" value="NZ_JAHESD010000003.1"/>
</dbReference>
<feature type="domain" description="Fe/B12 periplasmic-binding" evidence="2">
    <location>
        <begin position="22"/>
        <end position="261"/>
    </location>
</feature>
<keyword evidence="1" id="KW-0732">Signal</keyword>
<proteinExistence type="predicted"/>
<dbReference type="InterPro" id="IPR050902">
    <property type="entry name" value="ABC_Transporter_SBP"/>
</dbReference>
<comment type="caution">
    <text evidence="3">The sequence shown here is derived from an EMBL/GenBank/DDBJ whole genome shotgun (WGS) entry which is preliminary data.</text>
</comment>
<keyword evidence="4" id="KW-1185">Reference proteome</keyword>
<dbReference type="PROSITE" id="PS50983">
    <property type="entry name" value="FE_B12_PBP"/>
    <property type="match status" value="1"/>
</dbReference>
<dbReference type="Pfam" id="PF01497">
    <property type="entry name" value="Peripla_BP_2"/>
    <property type="match status" value="1"/>
</dbReference>
<organism evidence="3 4">
    <name type="scientific">Chryseosolibacter indicus</name>
    <dbReference type="NCBI Taxonomy" id="2782351"/>
    <lineage>
        <taxon>Bacteria</taxon>
        <taxon>Pseudomonadati</taxon>
        <taxon>Bacteroidota</taxon>
        <taxon>Cytophagia</taxon>
        <taxon>Cytophagales</taxon>
        <taxon>Chryseotaleaceae</taxon>
        <taxon>Chryseosolibacter</taxon>
    </lineage>
</organism>
<dbReference type="Gene3D" id="3.40.50.1980">
    <property type="entry name" value="Nitrogenase molybdenum iron protein domain"/>
    <property type="match status" value="2"/>
</dbReference>
<evidence type="ECO:0000313" key="4">
    <source>
        <dbReference type="Proteomes" id="UP000772618"/>
    </source>
</evidence>
<dbReference type="InterPro" id="IPR002491">
    <property type="entry name" value="ABC_transptr_periplasmic_BD"/>
</dbReference>
<gene>
    <name evidence="3" type="ORF">KK060_02485</name>
</gene>
<dbReference type="PANTHER" id="PTHR30535:SF35">
    <property type="entry name" value="PERIPLASMIC BINDING PROTEIN"/>
    <property type="match status" value="1"/>
</dbReference>
<dbReference type="PANTHER" id="PTHR30535">
    <property type="entry name" value="VITAMIN B12-BINDING PROTEIN"/>
    <property type="match status" value="1"/>
</dbReference>
<name>A0ABS5VMR1_9BACT</name>
<dbReference type="SUPFAM" id="SSF53807">
    <property type="entry name" value="Helical backbone' metal receptor"/>
    <property type="match status" value="1"/>
</dbReference>
<dbReference type="EMBL" id="JAHESD010000003">
    <property type="protein sequence ID" value="MBT1702125.1"/>
    <property type="molecule type" value="Genomic_DNA"/>
</dbReference>
<evidence type="ECO:0000313" key="3">
    <source>
        <dbReference type="EMBL" id="MBT1702125.1"/>
    </source>
</evidence>
<reference evidence="3 4" key="1">
    <citation type="submission" date="2021-05" db="EMBL/GenBank/DDBJ databases">
        <title>A Polyphasic approach of four new species of the genus Ohtaekwangia: Ohtaekwangia histidinii sp. nov., Ohtaekwangia cretensis sp. nov., Ohtaekwangia indiensis sp. nov., Ohtaekwangia reichenbachii sp. nov. from diverse environment.</title>
        <authorList>
            <person name="Octaviana S."/>
        </authorList>
    </citation>
    <scope>NUCLEOTIDE SEQUENCE [LARGE SCALE GENOMIC DNA]</scope>
    <source>
        <strain evidence="3 4">PWU20</strain>
    </source>
</reference>
<evidence type="ECO:0000256" key="1">
    <source>
        <dbReference type="ARBA" id="ARBA00022729"/>
    </source>
</evidence>
<sequence>MALKSFPDQLGNETLLSQPPQRIISLVPSQTELLHDLGLNEEVIGITKFCIHPVGWLKTKTIIGGTKNFWFDVIGELNPNLIIGNKEENYIEGIQELSKKYPVWMSDIKNLSEALAMINSIGNLVGRSESADALIQQINSSFTSVKKMLSKRVLYLIWRNPWMAAASETFIHDMLLRLGLVNCLQSEQRYPVLSSEDITSLDPDIIMLSSEPFPFQEKHIGEIESLCPTAKVILIDGEMFSWYGSRLKLAPAYFNSLSLAE</sequence>
<evidence type="ECO:0000259" key="2">
    <source>
        <dbReference type="PROSITE" id="PS50983"/>
    </source>
</evidence>
<accession>A0ABS5VMR1</accession>